<dbReference type="InterPro" id="IPR050902">
    <property type="entry name" value="ABC_Transporter_SBP"/>
</dbReference>
<evidence type="ECO:0000256" key="2">
    <source>
        <dbReference type="SAM" id="SignalP"/>
    </source>
</evidence>
<dbReference type="PROSITE" id="PS50983">
    <property type="entry name" value="FE_B12_PBP"/>
    <property type="match status" value="1"/>
</dbReference>
<dbReference type="PROSITE" id="PS51257">
    <property type="entry name" value="PROKAR_LIPOPROTEIN"/>
    <property type="match status" value="1"/>
</dbReference>
<dbReference type="EMBL" id="CP097218">
    <property type="protein sequence ID" value="UQN29268.1"/>
    <property type="molecule type" value="Genomic_DNA"/>
</dbReference>
<sequence length="341" mass="35931">MDRRTALLAPLVLGALGTAALSGCDDGFATSAAGPSDGEGTTRYPLEFTDCEATLTFDAAPERVVLLETAPVTILDGIGVLDTVVAKAGVFSPAYYRAQHFGDLAERVAAIDVLSDDINGAGHLQINQEVVIARSPDLVLGLPDGVTREGLSSGGAQVLVQNVYCDGAGPADWDDLFDEVRQYGRIFDRQQAADQLVSALDERLDTVRDGASSRKRMTAAVLYPTVGGGPLYTYGAASMATPQLDAVGLDNVFASSSERVFEVSSEALIDADPDHLIVLHQDEGDGSDVLTELERTAGTADLAAVQDGRVRAQLFNFTEPASPLVVDGAEQLAHWLSELHA</sequence>
<feature type="chain" id="PRO_5046721686" evidence="2">
    <location>
        <begin position="23"/>
        <end position="341"/>
    </location>
</feature>
<name>A0ABY4N3Y2_9MICO</name>
<keyword evidence="5" id="KW-1185">Reference proteome</keyword>
<feature type="domain" description="Fe/B12 periplasmic-binding" evidence="3">
    <location>
        <begin position="63"/>
        <end position="341"/>
    </location>
</feature>
<dbReference type="Proteomes" id="UP001055868">
    <property type="component" value="Chromosome"/>
</dbReference>
<reference evidence="4" key="1">
    <citation type="submission" date="2022-05" db="EMBL/GenBank/DDBJ databases">
        <title>Genomic analysis of Brachybacterium sp. CBA3104.</title>
        <authorList>
            <person name="Roh S.W."/>
            <person name="Kim Y.B."/>
            <person name="Kim Y."/>
        </authorList>
    </citation>
    <scope>NUCLEOTIDE SEQUENCE</scope>
    <source>
        <strain evidence="4">CBA3104</strain>
    </source>
</reference>
<dbReference type="PANTHER" id="PTHR30535">
    <property type="entry name" value="VITAMIN B12-BINDING PROTEIN"/>
    <property type="match status" value="1"/>
</dbReference>
<evidence type="ECO:0000313" key="5">
    <source>
        <dbReference type="Proteomes" id="UP001055868"/>
    </source>
</evidence>
<comment type="similarity">
    <text evidence="1">Belongs to the bacterial solute-binding protein 8 family.</text>
</comment>
<accession>A0ABY4N3Y2</accession>
<evidence type="ECO:0000313" key="4">
    <source>
        <dbReference type="EMBL" id="UQN29268.1"/>
    </source>
</evidence>
<proteinExistence type="inferred from homology"/>
<dbReference type="Gene3D" id="3.40.50.1980">
    <property type="entry name" value="Nitrogenase molybdenum iron protein domain"/>
    <property type="match status" value="2"/>
</dbReference>
<dbReference type="RefSeq" id="WP_249478471.1">
    <property type="nucleotide sequence ID" value="NZ_CP097218.1"/>
</dbReference>
<feature type="signal peptide" evidence="2">
    <location>
        <begin position="1"/>
        <end position="22"/>
    </location>
</feature>
<dbReference type="InterPro" id="IPR002491">
    <property type="entry name" value="ABC_transptr_periplasmic_BD"/>
</dbReference>
<dbReference type="SUPFAM" id="SSF53807">
    <property type="entry name" value="Helical backbone' metal receptor"/>
    <property type="match status" value="1"/>
</dbReference>
<gene>
    <name evidence="4" type="ORF">M4486_16790</name>
</gene>
<evidence type="ECO:0000259" key="3">
    <source>
        <dbReference type="PROSITE" id="PS50983"/>
    </source>
</evidence>
<protein>
    <submittedName>
        <fullName evidence="4">ABC transporter substrate-binding protein</fullName>
    </submittedName>
</protein>
<dbReference type="Pfam" id="PF01497">
    <property type="entry name" value="Peripla_BP_2"/>
    <property type="match status" value="1"/>
</dbReference>
<keyword evidence="2" id="KW-0732">Signal</keyword>
<organism evidence="4 5">
    <name type="scientific">Brachybacterium kimchii</name>
    <dbReference type="NCBI Taxonomy" id="2942909"/>
    <lineage>
        <taxon>Bacteria</taxon>
        <taxon>Bacillati</taxon>
        <taxon>Actinomycetota</taxon>
        <taxon>Actinomycetes</taxon>
        <taxon>Micrococcales</taxon>
        <taxon>Dermabacteraceae</taxon>
        <taxon>Brachybacterium</taxon>
    </lineage>
</organism>
<evidence type="ECO:0000256" key="1">
    <source>
        <dbReference type="ARBA" id="ARBA00008814"/>
    </source>
</evidence>
<dbReference type="PANTHER" id="PTHR30535:SF34">
    <property type="entry name" value="MOLYBDATE-BINDING PROTEIN MOLA"/>
    <property type="match status" value="1"/>
</dbReference>